<evidence type="ECO:0000313" key="4">
    <source>
        <dbReference type="Proteomes" id="UP001317629"/>
    </source>
</evidence>
<reference evidence="3 4" key="1">
    <citation type="journal article" date="2023" name="Int. J. Syst. Evol. Microbiol.">
        <title>Methylocystis iwaonis sp. nov., a type II methane-oxidizing bacterium from surface soil of a rice paddy field in Japan, and emended description of the genus Methylocystis (ex Whittenbury et al. 1970) Bowman et al. 1993.</title>
        <authorList>
            <person name="Kaise H."/>
            <person name="Sawadogo J.B."/>
            <person name="Alam M.S."/>
            <person name="Ueno C."/>
            <person name="Dianou D."/>
            <person name="Shinjo R."/>
            <person name="Asakawa S."/>
        </authorList>
    </citation>
    <scope>NUCLEOTIDE SEQUENCE [LARGE SCALE GENOMIC DNA]</scope>
    <source>
        <strain evidence="3 4">SS37A-Re</strain>
    </source>
</reference>
<keyword evidence="4" id="KW-1185">Reference proteome</keyword>
<evidence type="ECO:0000256" key="1">
    <source>
        <dbReference type="SAM" id="MobiDB-lite"/>
    </source>
</evidence>
<dbReference type="RefSeq" id="WP_202072108.1">
    <property type="nucleotide sequence ID" value="NZ_AP027142.1"/>
</dbReference>
<evidence type="ECO:0000256" key="2">
    <source>
        <dbReference type="SAM" id="SignalP"/>
    </source>
</evidence>
<feature type="chain" id="PRO_5046923228" description="Cysteine rich repeat-containing protein" evidence="2">
    <location>
        <begin position="22"/>
        <end position="88"/>
    </location>
</feature>
<protein>
    <recommendedName>
        <fullName evidence="5">Cysteine rich repeat-containing protein</fullName>
    </recommendedName>
</protein>
<sequence length="88" mass="9157">MRIFIRLSALLAITVAAPALAEGTASQRAACEDDAYRFCQAQVPDAVAIEKCLRASAASISPACRTELGLASPASETTPPSGGKKRKH</sequence>
<gene>
    <name evidence="3" type="ORF">SS37A_30310</name>
</gene>
<accession>A0ABM8EC55</accession>
<feature type="region of interest" description="Disordered" evidence="1">
    <location>
        <begin position="69"/>
        <end position="88"/>
    </location>
</feature>
<keyword evidence="2" id="KW-0732">Signal</keyword>
<dbReference type="EMBL" id="AP027142">
    <property type="protein sequence ID" value="BDV35502.1"/>
    <property type="molecule type" value="Genomic_DNA"/>
</dbReference>
<dbReference type="Proteomes" id="UP001317629">
    <property type="component" value="Chromosome"/>
</dbReference>
<evidence type="ECO:0008006" key="5">
    <source>
        <dbReference type="Google" id="ProtNLM"/>
    </source>
</evidence>
<feature type="signal peptide" evidence="2">
    <location>
        <begin position="1"/>
        <end position="21"/>
    </location>
</feature>
<name>A0ABM8EC55_9HYPH</name>
<organism evidence="3 4">
    <name type="scientific">Methylocystis iwaonis</name>
    <dbReference type="NCBI Taxonomy" id="2885079"/>
    <lineage>
        <taxon>Bacteria</taxon>
        <taxon>Pseudomonadati</taxon>
        <taxon>Pseudomonadota</taxon>
        <taxon>Alphaproteobacteria</taxon>
        <taxon>Hyphomicrobiales</taxon>
        <taxon>Methylocystaceae</taxon>
        <taxon>Methylocystis</taxon>
    </lineage>
</organism>
<evidence type="ECO:0000313" key="3">
    <source>
        <dbReference type="EMBL" id="BDV35502.1"/>
    </source>
</evidence>
<proteinExistence type="predicted"/>